<dbReference type="SUPFAM" id="SSF53335">
    <property type="entry name" value="S-adenosyl-L-methionine-dependent methyltransferases"/>
    <property type="match status" value="1"/>
</dbReference>
<dbReference type="InterPro" id="IPR029063">
    <property type="entry name" value="SAM-dependent_MTases_sf"/>
</dbReference>
<dbReference type="GO" id="GO:0032259">
    <property type="term" value="P:methylation"/>
    <property type="evidence" value="ECO:0007669"/>
    <property type="project" value="UniProtKB-KW"/>
</dbReference>
<dbReference type="Gene3D" id="3.40.50.150">
    <property type="entry name" value="Vaccinia Virus protein VP39"/>
    <property type="match status" value="1"/>
</dbReference>
<organism evidence="2 3">
    <name type="scientific">Marivirga sericea</name>
    <dbReference type="NCBI Taxonomy" id="1028"/>
    <lineage>
        <taxon>Bacteria</taxon>
        <taxon>Pseudomonadati</taxon>
        <taxon>Bacteroidota</taxon>
        <taxon>Cytophagia</taxon>
        <taxon>Cytophagales</taxon>
        <taxon>Marivirgaceae</taxon>
        <taxon>Marivirga</taxon>
    </lineage>
</organism>
<keyword evidence="3" id="KW-1185">Reference proteome</keyword>
<protein>
    <submittedName>
        <fullName evidence="2">Methyltransferase domain-containing protein</fullName>
    </submittedName>
</protein>
<dbReference type="Proteomes" id="UP000193804">
    <property type="component" value="Unassembled WGS sequence"/>
</dbReference>
<dbReference type="CDD" id="cd02440">
    <property type="entry name" value="AdoMet_MTases"/>
    <property type="match status" value="1"/>
</dbReference>
<dbReference type="STRING" id="1028.SAMN05661096_03628"/>
<dbReference type="GO" id="GO:0008168">
    <property type="term" value="F:methyltransferase activity"/>
    <property type="evidence" value="ECO:0007669"/>
    <property type="project" value="UniProtKB-KW"/>
</dbReference>
<dbReference type="EMBL" id="FXAW01000009">
    <property type="protein sequence ID" value="SMG50055.1"/>
    <property type="molecule type" value="Genomic_DNA"/>
</dbReference>
<dbReference type="InterPro" id="IPR041698">
    <property type="entry name" value="Methyltransf_25"/>
</dbReference>
<accession>A0A1X7L8J2</accession>
<evidence type="ECO:0000259" key="1">
    <source>
        <dbReference type="Pfam" id="PF13649"/>
    </source>
</evidence>
<evidence type="ECO:0000313" key="2">
    <source>
        <dbReference type="EMBL" id="SMG50055.1"/>
    </source>
</evidence>
<feature type="domain" description="Methyltransferase" evidence="1">
    <location>
        <begin position="54"/>
        <end position="128"/>
    </location>
</feature>
<proteinExistence type="predicted"/>
<sequence>MCLYKHEMEDRYIETHKTWNNIAQLYEDRFMSLELYNDTYKSFCNILLRADASVLEIGCGPGNITCYFLDLNPKLKILATDLSENMIDLAKSNKPEVEVQILDCKKLKTINNKFEVSFVDLPFHICQNSIAQN</sequence>
<keyword evidence="2" id="KW-0808">Transferase</keyword>
<gene>
    <name evidence="2" type="ORF">SAMN05661096_03628</name>
</gene>
<dbReference type="Pfam" id="PF13649">
    <property type="entry name" value="Methyltransf_25"/>
    <property type="match status" value="1"/>
</dbReference>
<dbReference type="RefSeq" id="WP_085518760.1">
    <property type="nucleotide sequence ID" value="NZ_FXAW01000009.1"/>
</dbReference>
<reference evidence="3" key="1">
    <citation type="submission" date="2017-04" db="EMBL/GenBank/DDBJ databases">
        <authorList>
            <person name="Varghese N."/>
            <person name="Submissions S."/>
        </authorList>
    </citation>
    <scope>NUCLEOTIDE SEQUENCE [LARGE SCALE GENOMIC DNA]</scope>
    <source>
        <strain evidence="3">DSM 4125</strain>
    </source>
</reference>
<dbReference type="AlphaFoldDB" id="A0A1X7L8J2"/>
<keyword evidence="2" id="KW-0489">Methyltransferase</keyword>
<name>A0A1X7L8J2_9BACT</name>
<evidence type="ECO:0000313" key="3">
    <source>
        <dbReference type="Proteomes" id="UP000193804"/>
    </source>
</evidence>